<accession>A0AA40IAU2</accession>
<reference evidence="2" key="1">
    <citation type="submission" date="2023-06" db="EMBL/GenBank/DDBJ databases">
        <title>Reference genome for the Northern bat (Eptesicus nilssonii), a most northern bat species.</title>
        <authorList>
            <person name="Laine V.N."/>
            <person name="Pulliainen A.T."/>
            <person name="Lilley T.M."/>
        </authorList>
    </citation>
    <scope>NUCLEOTIDE SEQUENCE</scope>
    <source>
        <strain evidence="2">BLF_Eptnil</strain>
        <tissue evidence="2">Kidney</tissue>
    </source>
</reference>
<dbReference type="Proteomes" id="UP001177744">
    <property type="component" value="Unassembled WGS sequence"/>
</dbReference>
<feature type="region of interest" description="Disordered" evidence="1">
    <location>
        <begin position="137"/>
        <end position="161"/>
    </location>
</feature>
<evidence type="ECO:0000313" key="3">
    <source>
        <dbReference type="Proteomes" id="UP001177744"/>
    </source>
</evidence>
<gene>
    <name evidence="2" type="ORF">QTO34_000033</name>
</gene>
<name>A0AA40IAU2_CNENI</name>
<comment type="caution">
    <text evidence="2">The sequence shown here is derived from an EMBL/GenBank/DDBJ whole genome shotgun (WGS) entry which is preliminary data.</text>
</comment>
<dbReference type="EMBL" id="JAULJE010000001">
    <property type="protein sequence ID" value="KAK1346180.1"/>
    <property type="molecule type" value="Genomic_DNA"/>
</dbReference>
<keyword evidence="3" id="KW-1185">Reference proteome</keyword>
<sequence length="161" mass="17815">MRLILHLLGKELIVHVEAEANRPAPLPLRLHTHLALGFCFHREDAALEGGPLLRRAGREQLRALMPTQRSGCILFQDVLRPPRRSGQSSGRHASRPGLERTLSQALLELLHMPAALAWRDPDQPCWWLLPPCQPPGLERTDPGPAGGCVPPATRPGLERTL</sequence>
<proteinExistence type="predicted"/>
<evidence type="ECO:0000313" key="2">
    <source>
        <dbReference type="EMBL" id="KAK1346180.1"/>
    </source>
</evidence>
<protein>
    <submittedName>
        <fullName evidence="2">Uncharacterized protein</fullName>
    </submittedName>
</protein>
<organism evidence="2 3">
    <name type="scientific">Cnephaeus nilssonii</name>
    <name type="common">Northern bat</name>
    <name type="synonym">Eptesicus nilssonii</name>
    <dbReference type="NCBI Taxonomy" id="3371016"/>
    <lineage>
        <taxon>Eukaryota</taxon>
        <taxon>Metazoa</taxon>
        <taxon>Chordata</taxon>
        <taxon>Craniata</taxon>
        <taxon>Vertebrata</taxon>
        <taxon>Euteleostomi</taxon>
        <taxon>Mammalia</taxon>
        <taxon>Eutheria</taxon>
        <taxon>Laurasiatheria</taxon>
        <taxon>Chiroptera</taxon>
        <taxon>Yangochiroptera</taxon>
        <taxon>Vespertilionidae</taxon>
        <taxon>Cnephaeus</taxon>
    </lineage>
</organism>
<dbReference type="AlphaFoldDB" id="A0AA40IAU2"/>
<evidence type="ECO:0000256" key="1">
    <source>
        <dbReference type="SAM" id="MobiDB-lite"/>
    </source>
</evidence>